<dbReference type="FunFam" id="1.10.287.950:FF:000001">
    <property type="entry name" value="Methyl-accepting chemotaxis sensory transducer"/>
    <property type="match status" value="1"/>
</dbReference>
<evidence type="ECO:0000256" key="3">
    <source>
        <dbReference type="ARBA" id="ARBA00029447"/>
    </source>
</evidence>
<dbReference type="PANTHER" id="PTHR43531:SF14">
    <property type="entry name" value="METHYL-ACCEPTING CHEMOTAXIS PROTEIN I-RELATED"/>
    <property type="match status" value="1"/>
</dbReference>
<evidence type="ECO:0000313" key="7">
    <source>
        <dbReference type="EMBL" id="SFU81548.1"/>
    </source>
</evidence>
<dbReference type="Pfam" id="PF12729">
    <property type="entry name" value="4HB_MCP_1"/>
    <property type="match status" value="1"/>
</dbReference>
<name>A0A1I7J8Q0_9BURK</name>
<evidence type="ECO:0000259" key="5">
    <source>
        <dbReference type="PROSITE" id="PS50111"/>
    </source>
</evidence>
<evidence type="ECO:0000313" key="8">
    <source>
        <dbReference type="Proteomes" id="UP000199391"/>
    </source>
</evidence>
<evidence type="ECO:0000256" key="4">
    <source>
        <dbReference type="PROSITE-ProRule" id="PRU00284"/>
    </source>
</evidence>
<keyword evidence="8" id="KW-1185">Reference proteome</keyword>
<keyword evidence="2" id="KW-0488">Methylation</keyword>
<dbReference type="CDD" id="cd19411">
    <property type="entry name" value="MCP2201-like_sensor"/>
    <property type="match status" value="1"/>
</dbReference>
<dbReference type="InterPro" id="IPR047347">
    <property type="entry name" value="YvaQ-like_sensor"/>
</dbReference>
<dbReference type="InterPro" id="IPR024478">
    <property type="entry name" value="HlyB_4HB_MCP"/>
</dbReference>
<feature type="domain" description="HAMP" evidence="6">
    <location>
        <begin position="212"/>
        <end position="264"/>
    </location>
</feature>
<sequence length="557" mass="58330">MSIRNLKIGTRLAVGFGAVLLLLAAVSAIGDWRLQTMGDLVDRMLKDALVKERLVSEWSGLTHVNGARTIALAGGAEHAGRQRMEQRIERTSERITQIQKRLESMLDGEAEKALYAGIGARRKAYRDARAAVFAARDAGTAEAAAKLAETSLEPALEAYLASIDQLTKHQADAIAALAVEADSQYRTGQLLLRALSGVALLAGAGLAYWIGRSITRPIRRAVRIAQTVAAGDLGSDIAVHSSDETGQLLLALKDMNDGLASIVRQVRDGTGTIAAASGQIDSGSLDLAARTEQQAGSLEETATSMGELVTAVKRNADNSREANQLAMTAAGIAGTGGAVMSQVVDIMGSINGSSRKIVDIIGVIDGIAFQTNILALNAAVEAARAGEQGRGFAVVASEVRNLAQRSAAAAKEIKTLIGDSVRQVEAGSLLVEQAGVTMEQIVSGIHRVTDIMGEITTASREQSAGVEQVNRTIAEMDRVTQQNAALVEESAAAAASLHGQADHLARVVGVFKLREGWSVAPATVLRLVPGAARVPDANAADVVPTRRATGIQWDAQP</sequence>
<comment type="subcellular location">
    <subcellularLocation>
        <location evidence="1">Membrane</location>
    </subcellularLocation>
</comment>
<dbReference type="GO" id="GO:0005886">
    <property type="term" value="C:plasma membrane"/>
    <property type="evidence" value="ECO:0007669"/>
    <property type="project" value="TreeGrafter"/>
</dbReference>
<dbReference type="SMART" id="SM00304">
    <property type="entry name" value="HAMP"/>
    <property type="match status" value="1"/>
</dbReference>
<dbReference type="InterPro" id="IPR004089">
    <property type="entry name" value="MCPsignal_dom"/>
</dbReference>
<protein>
    <submittedName>
        <fullName evidence="7">Methyl-accepting chemotaxis protein</fullName>
    </submittedName>
</protein>
<dbReference type="PROSITE" id="PS50111">
    <property type="entry name" value="CHEMOTAXIS_TRANSDUC_2"/>
    <property type="match status" value="1"/>
</dbReference>
<dbReference type="Pfam" id="PF00672">
    <property type="entry name" value="HAMP"/>
    <property type="match status" value="1"/>
</dbReference>
<dbReference type="AlphaFoldDB" id="A0A1I7J8Q0"/>
<evidence type="ECO:0000256" key="2">
    <source>
        <dbReference type="ARBA" id="ARBA00022481"/>
    </source>
</evidence>
<dbReference type="InterPro" id="IPR003660">
    <property type="entry name" value="HAMP_dom"/>
</dbReference>
<reference evidence="8" key="1">
    <citation type="submission" date="2016-10" db="EMBL/GenBank/DDBJ databases">
        <authorList>
            <person name="Varghese N."/>
            <person name="Submissions S."/>
        </authorList>
    </citation>
    <scope>NUCLEOTIDE SEQUENCE [LARGE SCALE GENOMIC DNA]</scope>
    <source>
        <strain evidence="8">CGMCC 1.11014</strain>
    </source>
</reference>
<dbReference type="GO" id="GO:0004888">
    <property type="term" value="F:transmembrane signaling receptor activity"/>
    <property type="evidence" value="ECO:0007669"/>
    <property type="project" value="TreeGrafter"/>
</dbReference>
<dbReference type="Gene3D" id="1.10.287.950">
    <property type="entry name" value="Methyl-accepting chemotaxis protein"/>
    <property type="match status" value="1"/>
</dbReference>
<proteinExistence type="inferred from homology"/>
<dbReference type="SMART" id="SM00283">
    <property type="entry name" value="MA"/>
    <property type="match status" value="1"/>
</dbReference>
<dbReference type="SUPFAM" id="SSF58104">
    <property type="entry name" value="Methyl-accepting chemotaxis protein (MCP) signaling domain"/>
    <property type="match status" value="1"/>
</dbReference>
<organism evidence="7 8">
    <name type="scientific">Pseudoduganella namucuonensis</name>
    <dbReference type="NCBI Taxonomy" id="1035707"/>
    <lineage>
        <taxon>Bacteria</taxon>
        <taxon>Pseudomonadati</taxon>
        <taxon>Pseudomonadota</taxon>
        <taxon>Betaproteobacteria</taxon>
        <taxon>Burkholderiales</taxon>
        <taxon>Oxalobacteraceae</taxon>
        <taxon>Telluria group</taxon>
        <taxon>Pseudoduganella</taxon>
    </lineage>
</organism>
<dbReference type="PANTHER" id="PTHR43531">
    <property type="entry name" value="PROTEIN ICFG"/>
    <property type="match status" value="1"/>
</dbReference>
<dbReference type="PROSITE" id="PS50885">
    <property type="entry name" value="HAMP"/>
    <property type="match status" value="1"/>
</dbReference>
<dbReference type="OrthoDB" id="5441488at2"/>
<dbReference type="InterPro" id="IPR051310">
    <property type="entry name" value="MCP_chemotaxis"/>
</dbReference>
<dbReference type="CDD" id="cd06225">
    <property type="entry name" value="HAMP"/>
    <property type="match status" value="1"/>
</dbReference>
<dbReference type="Proteomes" id="UP000199391">
    <property type="component" value="Unassembled WGS sequence"/>
</dbReference>
<evidence type="ECO:0000256" key="1">
    <source>
        <dbReference type="ARBA" id="ARBA00004370"/>
    </source>
</evidence>
<comment type="similarity">
    <text evidence="3">Belongs to the methyl-accepting chemotaxis (MCP) protein family.</text>
</comment>
<dbReference type="RefSeq" id="WP_093555994.1">
    <property type="nucleotide sequence ID" value="NZ_FPBO01000010.1"/>
</dbReference>
<dbReference type="EMBL" id="FPBO01000010">
    <property type="protein sequence ID" value="SFU81548.1"/>
    <property type="molecule type" value="Genomic_DNA"/>
</dbReference>
<keyword evidence="4" id="KW-0807">Transducer</keyword>
<dbReference type="GO" id="GO:0007165">
    <property type="term" value="P:signal transduction"/>
    <property type="evidence" value="ECO:0007669"/>
    <property type="project" value="UniProtKB-KW"/>
</dbReference>
<accession>A0A1I7J8Q0</accession>
<feature type="domain" description="Methyl-accepting transducer" evidence="5">
    <location>
        <begin position="269"/>
        <end position="498"/>
    </location>
</feature>
<dbReference type="Pfam" id="PF00015">
    <property type="entry name" value="MCPsignal"/>
    <property type="match status" value="1"/>
</dbReference>
<dbReference type="CDD" id="cd11386">
    <property type="entry name" value="MCP_signal"/>
    <property type="match status" value="1"/>
</dbReference>
<dbReference type="STRING" id="1035707.SAMN05216552_1010156"/>
<dbReference type="GO" id="GO:0006935">
    <property type="term" value="P:chemotaxis"/>
    <property type="evidence" value="ECO:0007669"/>
    <property type="project" value="TreeGrafter"/>
</dbReference>
<gene>
    <name evidence="7" type="ORF">SAMN05216552_1010156</name>
</gene>
<evidence type="ECO:0000259" key="6">
    <source>
        <dbReference type="PROSITE" id="PS50885"/>
    </source>
</evidence>